<evidence type="ECO:0000256" key="2">
    <source>
        <dbReference type="ARBA" id="ARBA00004882"/>
    </source>
</evidence>
<dbReference type="Pfam" id="PF01872">
    <property type="entry name" value="RibD_C"/>
    <property type="match status" value="1"/>
</dbReference>
<keyword evidence="12 14" id="KW-0378">Hydrolase</keyword>
<dbReference type="InterPro" id="IPR002734">
    <property type="entry name" value="RibDG_C"/>
</dbReference>
<keyword evidence="10 12" id="KW-0560">Oxidoreductase</keyword>
<dbReference type="InterPro" id="IPR016192">
    <property type="entry name" value="APOBEC/CMP_deaminase_Zn-bd"/>
</dbReference>
<evidence type="ECO:0000256" key="4">
    <source>
        <dbReference type="ARBA" id="ARBA00005259"/>
    </source>
</evidence>
<keyword evidence="7 12" id="KW-0479">Metal-binding</keyword>
<keyword evidence="11" id="KW-0511">Multifunctional enzyme</keyword>
<evidence type="ECO:0000256" key="11">
    <source>
        <dbReference type="ARBA" id="ARBA00023268"/>
    </source>
</evidence>
<evidence type="ECO:0000259" key="13">
    <source>
        <dbReference type="PROSITE" id="PS51747"/>
    </source>
</evidence>
<dbReference type="InterPro" id="IPR050765">
    <property type="entry name" value="Riboflavin_Biosynth_HTPR"/>
</dbReference>
<evidence type="ECO:0000256" key="1">
    <source>
        <dbReference type="ARBA" id="ARBA00002151"/>
    </source>
</evidence>
<keyword evidence="9 12" id="KW-0521">NADP</keyword>
<evidence type="ECO:0000256" key="10">
    <source>
        <dbReference type="ARBA" id="ARBA00023002"/>
    </source>
</evidence>
<keyword evidence="6 12" id="KW-0686">Riboflavin biosynthesis</keyword>
<comment type="similarity">
    <text evidence="5 12">In the C-terminal section; belongs to the HTP reductase family.</text>
</comment>
<dbReference type="RefSeq" id="WP_377409555.1">
    <property type="nucleotide sequence ID" value="NZ_JBHSCY010000001.1"/>
</dbReference>
<comment type="catalytic activity">
    <reaction evidence="12">
        <text>2,5-diamino-6-hydroxy-4-(5-phosphoribosylamino)-pyrimidine + H2O + H(+) = 5-amino-6-(5-phospho-D-ribosylamino)uracil + NH4(+)</text>
        <dbReference type="Rhea" id="RHEA:21868"/>
        <dbReference type="ChEBI" id="CHEBI:15377"/>
        <dbReference type="ChEBI" id="CHEBI:15378"/>
        <dbReference type="ChEBI" id="CHEBI:28938"/>
        <dbReference type="ChEBI" id="CHEBI:58453"/>
        <dbReference type="ChEBI" id="CHEBI:58614"/>
        <dbReference type="EC" id="3.5.4.26"/>
    </reaction>
</comment>
<dbReference type="EC" id="1.1.1.193" evidence="12"/>
<evidence type="ECO:0000256" key="6">
    <source>
        <dbReference type="ARBA" id="ARBA00022619"/>
    </source>
</evidence>
<comment type="function">
    <text evidence="1 12">Converts 2,5-diamino-6-(ribosylamino)-4(3h)-pyrimidinone 5'-phosphate into 5-amino-6-(ribosylamino)-2,4(1h,3h)-pyrimidinedione 5'-phosphate.</text>
</comment>
<evidence type="ECO:0000313" key="15">
    <source>
        <dbReference type="Proteomes" id="UP001595826"/>
    </source>
</evidence>
<dbReference type="InterPro" id="IPR002125">
    <property type="entry name" value="CMP_dCMP_dom"/>
</dbReference>
<accession>A0ABV8R8M5</accession>
<comment type="similarity">
    <text evidence="4 12">In the N-terminal section; belongs to the cytidine and deoxycytidylate deaminase family.</text>
</comment>
<dbReference type="PROSITE" id="PS51747">
    <property type="entry name" value="CYT_DCMP_DEAMINASES_2"/>
    <property type="match status" value="1"/>
</dbReference>
<dbReference type="Pfam" id="PF00383">
    <property type="entry name" value="dCMP_cyt_deam_1"/>
    <property type="match status" value="1"/>
</dbReference>
<dbReference type="InterPro" id="IPR024072">
    <property type="entry name" value="DHFR-like_dom_sf"/>
</dbReference>
<comment type="pathway">
    <text evidence="3 12">Cofactor biosynthesis; riboflavin biosynthesis; 5-amino-6-(D-ribitylamino)uracil from GTP: step 3/4.</text>
</comment>
<keyword evidence="8 12" id="KW-0862">Zinc</keyword>
<evidence type="ECO:0000256" key="12">
    <source>
        <dbReference type="PIRNR" id="PIRNR006769"/>
    </source>
</evidence>
<comment type="pathway">
    <text evidence="2 12">Cofactor biosynthesis; riboflavin biosynthesis; 5-amino-6-(D-ribitylamino)uracil from GTP: step 2/4.</text>
</comment>
<evidence type="ECO:0000256" key="9">
    <source>
        <dbReference type="ARBA" id="ARBA00022857"/>
    </source>
</evidence>
<dbReference type="SUPFAM" id="SSF53597">
    <property type="entry name" value="Dihydrofolate reductase-like"/>
    <property type="match status" value="1"/>
</dbReference>
<name>A0ABV8R8M5_9FLAO</name>
<dbReference type="PROSITE" id="PS00903">
    <property type="entry name" value="CYT_DCMP_DEAMINASES_1"/>
    <property type="match status" value="1"/>
</dbReference>
<organism evidence="14 15">
    <name type="scientific">Polaribacter marinivivus</name>
    <dbReference type="NCBI Taxonomy" id="1524260"/>
    <lineage>
        <taxon>Bacteria</taxon>
        <taxon>Pseudomonadati</taxon>
        <taxon>Bacteroidota</taxon>
        <taxon>Flavobacteriia</taxon>
        <taxon>Flavobacteriales</taxon>
        <taxon>Flavobacteriaceae</taxon>
    </lineage>
</organism>
<sequence length="346" mass="38778">MTSDEIYMNRCLQIAKNGIGLTRPNPSVGAVIVYKNKILGEGFTSAFGGNHAEVNAINAVKDKSLLKEATIYVTLEPCSHFGKTPPCADLIVKHQFKKAIIGCLDTNSLVAGRGVKRLEKAGIEVLTGVLEKDCRKHHKRFFTDQEKQRPYIILKWAETQDGFIATKNKEGQKPVWISNTYSQQLVHKLRAKENAILVGTNTVLADNPKLNVRSWSGQNPVRVVLDKNLRIPDDTFIYDSSIKTIIVTETKKISTINNTVFENIDFNKNIAKQVCDVLKKHDIQSVIIEGGAKTLQTFIDSNLWDEALVFKSEVCFREGVKAPNFHAKISTELNIKGDKLKTYYND</sequence>
<dbReference type="PANTHER" id="PTHR38011:SF7">
    <property type="entry name" value="2,5-DIAMINO-6-RIBOSYLAMINO-4(3H)-PYRIMIDINONE 5'-PHOSPHATE REDUCTASE"/>
    <property type="match status" value="1"/>
</dbReference>
<evidence type="ECO:0000256" key="7">
    <source>
        <dbReference type="ARBA" id="ARBA00022723"/>
    </source>
</evidence>
<dbReference type="SUPFAM" id="SSF53927">
    <property type="entry name" value="Cytidine deaminase-like"/>
    <property type="match status" value="1"/>
</dbReference>
<dbReference type="Proteomes" id="UP001595826">
    <property type="component" value="Unassembled WGS sequence"/>
</dbReference>
<protein>
    <recommendedName>
        <fullName evidence="12">Riboflavin biosynthesis protein RibD</fullName>
    </recommendedName>
    <domain>
        <recommendedName>
            <fullName evidence="12">Diaminohydroxyphosphoribosylaminopyrimidine deaminase</fullName>
            <shortName evidence="12">DRAP deaminase</shortName>
            <ecNumber evidence="12">3.5.4.26</ecNumber>
        </recommendedName>
        <alternativeName>
            <fullName evidence="12">Riboflavin-specific deaminase</fullName>
        </alternativeName>
    </domain>
    <domain>
        <recommendedName>
            <fullName evidence="12">5-amino-6-(5-phosphoribosylamino)uracil reductase</fullName>
            <ecNumber evidence="12">1.1.1.193</ecNumber>
        </recommendedName>
        <alternativeName>
            <fullName evidence="12">HTP reductase</fullName>
        </alternativeName>
    </domain>
</protein>
<dbReference type="GO" id="GO:0008835">
    <property type="term" value="F:diaminohydroxyphosphoribosylaminopyrimidine deaminase activity"/>
    <property type="evidence" value="ECO:0007669"/>
    <property type="project" value="UniProtKB-EC"/>
</dbReference>
<evidence type="ECO:0000313" key="14">
    <source>
        <dbReference type="EMBL" id="MFC4268835.1"/>
    </source>
</evidence>
<dbReference type="GO" id="GO:0008703">
    <property type="term" value="F:5-amino-6-(5-phosphoribosylamino)uracil reductase activity"/>
    <property type="evidence" value="ECO:0007669"/>
    <property type="project" value="UniProtKB-EC"/>
</dbReference>
<reference evidence="15" key="1">
    <citation type="journal article" date="2019" name="Int. J. Syst. Evol. Microbiol.">
        <title>The Global Catalogue of Microorganisms (GCM) 10K type strain sequencing project: providing services to taxonomists for standard genome sequencing and annotation.</title>
        <authorList>
            <consortium name="The Broad Institute Genomics Platform"/>
            <consortium name="The Broad Institute Genome Sequencing Center for Infectious Disease"/>
            <person name="Wu L."/>
            <person name="Ma J."/>
        </authorList>
    </citation>
    <scope>NUCLEOTIDE SEQUENCE [LARGE SCALE GENOMIC DNA]</scope>
    <source>
        <strain evidence="15">CECT 8655</strain>
    </source>
</reference>
<dbReference type="Gene3D" id="3.40.140.10">
    <property type="entry name" value="Cytidine Deaminase, domain 2"/>
    <property type="match status" value="1"/>
</dbReference>
<comment type="catalytic activity">
    <reaction evidence="12">
        <text>5-amino-6-(5-phospho-D-ribitylamino)uracil + NADP(+) = 5-amino-6-(5-phospho-D-ribosylamino)uracil + NADPH + H(+)</text>
        <dbReference type="Rhea" id="RHEA:17845"/>
        <dbReference type="ChEBI" id="CHEBI:15378"/>
        <dbReference type="ChEBI" id="CHEBI:57783"/>
        <dbReference type="ChEBI" id="CHEBI:58349"/>
        <dbReference type="ChEBI" id="CHEBI:58421"/>
        <dbReference type="ChEBI" id="CHEBI:58453"/>
        <dbReference type="EC" id="1.1.1.193"/>
    </reaction>
</comment>
<comment type="caution">
    <text evidence="14">The sequence shown here is derived from an EMBL/GenBank/DDBJ whole genome shotgun (WGS) entry which is preliminary data.</text>
</comment>
<dbReference type="InterPro" id="IPR016193">
    <property type="entry name" value="Cytidine_deaminase-like"/>
</dbReference>
<dbReference type="Gene3D" id="3.40.430.10">
    <property type="entry name" value="Dihydrofolate Reductase, subunit A"/>
    <property type="match status" value="1"/>
</dbReference>
<dbReference type="PANTHER" id="PTHR38011">
    <property type="entry name" value="DIHYDROFOLATE REDUCTASE FAMILY PROTEIN (AFU_ORTHOLOGUE AFUA_8G06820)"/>
    <property type="match status" value="1"/>
</dbReference>
<dbReference type="PIRSF" id="PIRSF006769">
    <property type="entry name" value="RibD"/>
    <property type="match status" value="1"/>
</dbReference>
<evidence type="ECO:0000256" key="8">
    <source>
        <dbReference type="ARBA" id="ARBA00022833"/>
    </source>
</evidence>
<keyword evidence="15" id="KW-1185">Reference proteome</keyword>
<dbReference type="CDD" id="cd01284">
    <property type="entry name" value="Riboflavin_deaminase-reductase"/>
    <property type="match status" value="1"/>
</dbReference>
<comment type="cofactor">
    <cofactor evidence="12">
        <name>Zn(2+)</name>
        <dbReference type="ChEBI" id="CHEBI:29105"/>
    </cofactor>
    <text evidence="12">Binds 1 zinc ion.</text>
</comment>
<evidence type="ECO:0000256" key="5">
    <source>
        <dbReference type="ARBA" id="ARBA00007417"/>
    </source>
</evidence>
<gene>
    <name evidence="14" type="primary">ribD</name>
    <name evidence="14" type="ORF">ACFOWD_07945</name>
</gene>
<dbReference type="InterPro" id="IPR004794">
    <property type="entry name" value="Eubact_RibD"/>
</dbReference>
<feature type="domain" description="CMP/dCMP-type deaminase" evidence="13">
    <location>
        <begin position="2"/>
        <end position="126"/>
    </location>
</feature>
<evidence type="ECO:0000256" key="3">
    <source>
        <dbReference type="ARBA" id="ARBA00004910"/>
    </source>
</evidence>
<dbReference type="NCBIfam" id="TIGR00326">
    <property type="entry name" value="eubact_ribD"/>
    <property type="match status" value="1"/>
</dbReference>
<dbReference type="EC" id="3.5.4.26" evidence="12"/>
<proteinExistence type="inferred from homology"/>
<dbReference type="EMBL" id="JBHSCY010000001">
    <property type="protein sequence ID" value="MFC4268835.1"/>
    <property type="molecule type" value="Genomic_DNA"/>
</dbReference>